<name>A0A4Y2D197_ARAVE</name>
<reference evidence="1 2" key="1">
    <citation type="journal article" date="2019" name="Sci. Rep.">
        <title>Orb-weaving spider Araneus ventricosus genome elucidates the spidroin gene catalogue.</title>
        <authorList>
            <person name="Kono N."/>
            <person name="Nakamura H."/>
            <person name="Ohtoshi R."/>
            <person name="Moran D.A.P."/>
            <person name="Shinohara A."/>
            <person name="Yoshida Y."/>
            <person name="Fujiwara M."/>
            <person name="Mori M."/>
            <person name="Tomita M."/>
            <person name="Arakawa K."/>
        </authorList>
    </citation>
    <scope>NUCLEOTIDE SEQUENCE [LARGE SCALE GENOMIC DNA]</scope>
</reference>
<dbReference type="EMBL" id="BGPR01000268">
    <property type="protein sequence ID" value="GBM09325.1"/>
    <property type="molecule type" value="Genomic_DNA"/>
</dbReference>
<sequence>MCIRAYVNAITKRRSDLDESNFVCGLVTKGLNLYPILDLISLEKVIQNAYSVCFVVLQSTKCGLLTKSLSLHPILVFCLLRCTTKHKMRHIVSVNARIEDRTIPLELMWIFTCRLHHPTWITYALFIYLEEEHTTEKTPVAECRNKINIKHTTNKSLNQRILEENSVRKFCI</sequence>
<dbReference type="Proteomes" id="UP000499080">
    <property type="component" value="Unassembled WGS sequence"/>
</dbReference>
<dbReference type="AlphaFoldDB" id="A0A4Y2D197"/>
<keyword evidence="2" id="KW-1185">Reference proteome</keyword>
<comment type="caution">
    <text evidence="1">The sequence shown here is derived from an EMBL/GenBank/DDBJ whole genome shotgun (WGS) entry which is preliminary data.</text>
</comment>
<organism evidence="1 2">
    <name type="scientific">Araneus ventricosus</name>
    <name type="common">Orbweaver spider</name>
    <name type="synonym">Epeira ventricosa</name>
    <dbReference type="NCBI Taxonomy" id="182803"/>
    <lineage>
        <taxon>Eukaryota</taxon>
        <taxon>Metazoa</taxon>
        <taxon>Ecdysozoa</taxon>
        <taxon>Arthropoda</taxon>
        <taxon>Chelicerata</taxon>
        <taxon>Arachnida</taxon>
        <taxon>Araneae</taxon>
        <taxon>Araneomorphae</taxon>
        <taxon>Entelegynae</taxon>
        <taxon>Araneoidea</taxon>
        <taxon>Araneidae</taxon>
        <taxon>Araneus</taxon>
    </lineage>
</organism>
<proteinExistence type="predicted"/>
<accession>A0A4Y2D197</accession>
<protein>
    <submittedName>
        <fullName evidence="1">Uncharacterized protein</fullName>
    </submittedName>
</protein>
<gene>
    <name evidence="1" type="ORF">AVEN_135055_1</name>
</gene>
<evidence type="ECO:0000313" key="2">
    <source>
        <dbReference type="Proteomes" id="UP000499080"/>
    </source>
</evidence>
<evidence type="ECO:0000313" key="1">
    <source>
        <dbReference type="EMBL" id="GBM09325.1"/>
    </source>
</evidence>